<evidence type="ECO:0000313" key="2">
    <source>
        <dbReference type="Proteomes" id="UP000271098"/>
    </source>
</evidence>
<dbReference type="WBParaSite" id="GPUH_0000909601-mRNA-1">
    <property type="protein sequence ID" value="GPUH_0000909601-mRNA-1"/>
    <property type="gene ID" value="GPUH_0000909601"/>
</dbReference>
<evidence type="ECO:0000313" key="3">
    <source>
        <dbReference type="WBParaSite" id="GPUH_0000909601-mRNA-1"/>
    </source>
</evidence>
<keyword evidence="2" id="KW-1185">Reference proteome</keyword>
<proteinExistence type="predicted"/>
<sequence length="170" mass="19875">MHFSTEQNQQNTERPFLRDRIEPLTETMQQFFLPVHKARMQTLKMLGVNFSFNDLRSHVDQIFEIHLRNVKDPVTHAWSCGRQAVKLDALGDRMQSNDEARHHLPGDLLYFAVCIVDAHLSLSFHVSRVLNSEVRVEGRVRRAWIWNLQEALLSFLSYIGFLQTKKLCSL</sequence>
<name>A0A183DK45_9BILA</name>
<evidence type="ECO:0000313" key="1">
    <source>
        <dbReference type="EMBL" id="VDK68018.1"/>
    </source>
</evidence>
<dbReference type="AlphaFoldDB" id="A0A183DK45"/>
<dbReference type="Proteomes" id="UP000271098">
    <property type="component" value="Unassembled WGS sequence"/>
</dbReference>
<accession>A0A183DK45</accession>
<organism evidence="3">
    <name type="scientific">Gongylonema pulchrum</name>
    <dbReference type="NCBI Taxonomy" id="637853"/>
    <lineage>
        <taxon>Eukaryota</taxon>
        <taxon>Metazoa</taxon>
        <taxon>Ecdysozoa</taxon>
        <taxon>Nematoda</taxon>
        <taxon>Chromadorea</taxon>
        <taxon>Rhabditida</taxon>
        <taxon>Spirurina</taxon>
        <taxon>Spiruromorpha</taxon>
        <taxon>Spiruroidea</taxon>
        <taxon>Gongylonematidae</taxon>
        <taxon>Gongylonema</taxon>
    </lineage>
</organism>
<protein>
    <submittedName>
        <fullName evidence="1 3">Uncharacterized protein</fullName>
    </submittedName>
</protein>
<dbReference type="EMBL" id="UYRT01028606">
    <property type="protein sequence ID" value="VDK68018.1"/>
    <property type="molecule type" value="Genomic_DNA"/>
</dbReference>
<reference evidence="3" key="1">
    <citation type="submission" date="2016-06" db="UniProtKB">
        <authorList>
            <consortium name="WormBaseParasite"/>
        </authorList>
    </citation>
    <scope>IDENTIFICATION</scope>
</reference>
<reference evidence="1 2" key="2">
    <citation type="submission" date="2018-11" db="EMBL/GenBank/DDBJ databases">
        <authorList>
            <consortium name="Pathogen Informatics"/>
        </authorList>
    </citation>
    <scope>NUCLEOTIDE SEQUENCE [LARGE SCALE GENOMIC DNA]</scope>
</reference>
<gene>
    <name evidence="1" type="ORF">GPUH_LOCUS9085</name>
</gene>